<protein>
    <submittedName>
        <fullName evidence="2">Uncharacterized protein</fullName>
    </submittedName>
</protein>
<evidence type="ECO:0000313" key="2">
    <source>
        <dbReference type="EMBL" id="EEB33602.1"/>
    </source>
</evidence>
<accession>B6WTU7</accession>
<proteinExistence type="predicted"/>
<evidence type="ECO:0000256" key="1">
    <source>
        <dbReference type="SAM" id="MobiDB-lite"/>
    </source>
</evidence>
<dbReference type="AlphaFoldDB" id="B6WTU7"/>
<dbReference type="EMBL" id="ABXU01000036">
    <property type="protein sequence ID" value="EEB33602.1"/>
    <property type="molecule type" value="Genomic_DNA"/>
</dbReference>
<evidence type="ECO:0000313" key="3">
    <source>
        <dbReference type="Proteomes" id="UP000003676"/>
    </source>
</evidence>
<dbReference type="HOGENOM" id="CLU_2117080_0_0_7"/>
<dbReference type="Proteomes" id="UP000003676">
    <property type="component" value="Unassembled WGS sequence"/>
</dbReference>
<sequence length="114" mass="11641">MAAPQGAHLFRGHGAQVAAAEQDTAADMGILGQQMQDGAGREAFSATGFAHQAGDARRGQAEADGMDGGQDAVVGAEADGKLFQSEGIVQVHGRRVPRLLGWAGLCLTGTARQV</sequence>
<reference evidence="2 3" key="2">
    <citation type="submission" date="2008-10" db="EMBL/GenBank/DDBJ databases">
        <authorList>
            <person name="Fulton L."/>
            <person name="Clifton S."/>
            <person name="Fulton B."/>
            <person name="Xu J."/>
            <person name="Minx P."/>
            <person name="Pepin K.H."/>
            <person name="Johnson M."/>
            <person name="Bhonagiri V."/>
            <person name="Nash W.E."/>
            <person name="Mardis E.R."/>
            <person name="Wilson R.K."/>
        </authorList>
    </citation>
    <scope>NUCLEOTIDE SEQUENCE [LARGE SCALE GENOMIC DNA]</scope>
    <source>
        <strain evidence="2 3">ATCC 29098</strain>
    </source>
</reference>
<name>B6WTU7_9BACT</name>
<reference evidence="2 3" key="1">
    <citation type="submission" date="2008-10" db="EMBL/GenBank/DDBJ databases">
        <title>Draft genome sequence of Desulvovibrio piger (ATCC 29098).</title>
        <authorList>
            <person name="Sudarsanam P."/>
            <person name="Ley R."/>
            <person name="Guruge J."/>
            <person name="Turnbaugh P.J."/>
            <person name="Mahowald M."/>
            <person name="Liep D."/>
            <person name="Gordon J."/>
        </authorList>
    </citation>
    <scope>NUCLEOTIDE SEQUENCE [LARGE SCALE GENOMIC DNA]</scope>
    <source>
        <strain evidence="2 3">ATCC 29098</strain>
    </source>
</reference>
<organism evidence="2 3">
    <name type="scientific">Desulfovibrio piger ATCC 29098</name>
    <dbReference type="NCBI Taxonomy" id="411464"/>
    <lineage>
        <taxon>Bacteria</taxon>
        <taxon>Pseudomonadati</taxon>
        <taxon>Thermodesulfobacteriota</taxon>
        <taxon>Desulfovibrionia</taxon>
        <taxon>Desulfovibrionales</taxon>
        <taxon>Desulfovibrionaceae</taxon>
        <taxon>Desulfovibrio</taxon>
    </lineage>
</organism>
<gene>
    <name evidence="2" type="ORF">DESPIG_01503</name>
</gene>
<comment type="caution">
    <text evidence="2">The sequence shown here is derived from an EMBL/GenBank/DDBJ whole genome shotgun (WGS) entry which is preliminary data.</text>
</comment>
<feature type="region of interest" description="Disordered" evidence="1">
    <location>
        <begin position="29"/>
        <end position="72"/>
    </location>
</feature>